<dbReference type="PIRSF" id="PIRSF000137">
    <property type="entry name" value="Alcohol_oxidase"/>
    <property type="match status" value="1"/>
</dbReference>
<dbReference type="PANTHER" id="PTHR11552:SF147">
    <property type="entry name" value="CHOLINE DEHYDROGENASE, MITOCHONDRIAL"/>
    <property type="match status" value="1"/>
</dbReference>
<keyword evidence="9" id="KW-1185">Reference proteome</keyword>
<dbReference type="PANTHER" id="PTHR11552">
    <property type="entry name" value="GLUCOSE-METHANOL-CHOLINE GMC OXIDOREDUCTASE"/>
    <property type="match status" value="1"/>
</dbReference>
<keyword evidence="4 5" id="KW-0274">FAD</keyword>
<dbReference type="EMBL" id="MLCA01000008">
    <property type="protein sequence ID" value="MEE7492189.1"/>
    <property type="molecule type" value="Genomic_DNA"/>
</dbReference>
<dbReference type="PROSITE" id="PS00624">
    <property type="entry name" value="GMC_OXRED_2"/>
    <property type="match status" value="1"/>
</dbReference>
<dbReference type="Gene3D" id="3.50.50.60">
    <property type="entry name" value="FAD/NAD(P)-binding domain"/>
    <property type="match status" value="1"/>
</dbReference>
<dbReference type="Gene3D" id="3.30.410.40">
    <property type="match status" value="1"/>
</dbReference>
<comment type="similarity">
    <text evidence="2 5">Belongs to the GMC oxidoreductase family.</text>
</comment>
<organism evidence="8 9">
    <name type="scientific">Methylobacterium oryzae</name>
    <dbReference type="NCBI Taxonomy" id="334852"/>
    <lineage>
        <taxon>Bacteria</taxon>
        <taxon>Pseudomonadati</taxon>
        <taxon>Pseudomonadota</taxon>
        <taxon>Alphaproteobacteria</taxon>
        <taxon>Hyphomicrobiales</taxon>
        <taxon>Methylobacteriaceae</taxon>
        <taxon>Methylobacterium</taxon>
    </lineage>
</organism>
<evidence type="ECO:0000313" key="9">
    <source>
        <dbReference type="Proteomes" id="UP001355206"/>
    </source>
</evidence>
<evidence type="ECO:0000259" key="7">
    <source>
        <dbReference type="PROSITE" id="PS00624"/>
    </source>
</evidence>
<feature type="domain" description="Glucose-methanol-choline oxidoreductase N-terminal" evidence="6">
    <location>
        <begin position="89"/>
        <end position="112"/>
    </location>
</feature>
<comment type="caution">
    <text evidence="8">The sequence shown here is derived from an EMBL/GenBank/DDBJ whole genome shotgun (WGS) entry which is preliminary data.</text>
</comment>
<reference evidence="8 9" key="1">
    <citation type="journal article" date="2012" name="Genet. Mol. Biol.">
        <title>Analysis of 16S rRNA and mxaF genes revealing insights into Methylobacterium niche-specific plant association.</title>
        <authorList>
            <person name="Dourado M.N."/>
            <person name="Andreote F.D."/>
            <person name="Dini-Andreote F."/>
            <person name="Conti R."/>
            <person name="Araujo J.M."/>
            <person name="Araujo W.L."/>
        </authorList>
    </citation>
    <scope>NUCLEOTIDE SEQUENCE [LARGE SCALE GENOMIC DNA]</scope>
    <source>
        <strain evidence="8 9">TC3-10</strain>
    </source>
</reference>
<dbReference type="SUPFAM" id="SSF51905">
    <property type="entry name" value="FAD/NAD(P)-binding domain"/>
    <property type="match status" value="1"/>
</dbReference>
<evidence type="ECO:0000259" key="6">
    <source>
        <dbReference type="PROSITE" id="PS00623"/>
    </source>
</evidence>
<evidence type="ECO:0000256" key="2">
    <source>
        <dbReference type="ARBA" id="ARBA00010790"/>
    </source>
</evidence>
<evidence type="ECO:0000256" key="4">
    <source>
        <dbReference type="ARBA" id="ARBA00022827"/>
    </source>
</evidence>
<sequence length="537" mass="58247">MSAALYDVIVVGAGSAGAALAARLSEDPERRVLLLEAGRDWRSHEAPAALRSANIIPFMYDPGHQGDWQWPGLMSRRTRVQEPRFYWRGRALGGSSTVNAQIAIRGVPAAFDAWAEQGCTGWSARDVLPLFDRIEDDADFGTEDGTRRGGPLPVYRAKLESWGAVDLGLREAALDAGYRWKANLNAPAGEGISCNPINSRNGHRVTTNDGYLEPARGRPNLEIRCAALVDRVLFEGRRAVGLRVRFGVEPWTEIRAREIALCAGAVHSPAILMRSGIGPAEPLRALGIPVRQAHEAVGRNFMDHPILRATMDLKPSRRALGPDARHTNCCVTYSSGLAGGGERDMILVAYNHRTLTGPEPTPQGAVGVGLYDAFSRGTLRLTAADPETNPVIDENMLDDPRDRVRMRDAVRRLARLAEHPALADLATSIRFGDSPLPIGEAARLSDEELDDLMLAEAGDIQHAAGTCRMTGWQDASGVVDPDLKVRGIDGLRVCDASIMPSDCRANLHFTCVMIGENLARRMLGSGFQHASTVVSPR</sequence>
<dbReference type="Pfam" id="PF00732">
    <property type="entry name" value="GMC_oxred_N"/>
    <property type="match status" value="1"/>
</dbReference>
<dbReference type="InterPro" id="IPR000172">
    <property type="entry name" value="GMC_OxRdtase_N"/>
</dbReference>
<dbReference type="InterPro" id="IPR012132">
    <property type="entry name" value="GMC_OxRdtase"/>
</dbReference>
<accession>A0ABU7TQT4</accession>
<dbReference type="InterPro" id="IPR036188">
    <property type="entry name" value="FAD/NAD-bd_sf"/>
</dbReference>
<evidence type="ECO:0000256" key="3">
    <source>
        <dbReference type="ARBA" id="ARBA00022630"/>
    </source>
</evidence>
<dbReference type="InterPro" id="IPR007867">
    <property type="entry name" value="GMC_OxRtase_C"/>
</dbReference>
<comment type="cofactor">
    <cofactor evidence="1">
        <name>FAD</name>
        <dbReference type="ChEBI" id="CHEBI:57692"/>
    </cofactor>
</comment>
<dbReference type="SUPFAM" id="SSF54373">
    <property type="entry name" value="FAD-linked reductases, C-terminal domain"/>
    <property type="match status" value="1"/>
</dbReference>
<evidence type="ECO:0000256" key="5">
    <source>
        <dbReference type="RuleBase" id="RU003968"/>
    </source>
</evidence>
<name>A0ABU7TQT4_9HYPH</name>
<dbReference type="Proteomes" id="UP001355206">
    <property type="component" value="Unassembled WGS sequence"/>
</dbReference>
<dbReference type="PROSITE" id="PS00623">
    <property type="entry name" value="GMC_OXRED_1"/>
    <property type="match status" value="1"/>
</dbReference>
<evidence type="ECO:0000256" key="1">
    <source>
        <dbReference type="ARBA" id="ARBA00001974"/>
    </source>
</evidence>
<feature type="domain" description="Glucose-methanol-choline oxidoreductase N-terminal" evidence="7">
    <location>
        <begin position="264"/>
        <end position="278"/>
    </location>
</feature>
<proteinExistence type="inferred from homology"/>
<gene>
    <name evidence="8" type="ORF">MOTC310_17580</name>
</gene>
<dbReference type="Pfam" id="PF05199">
    <property type="entry name" value="GMC_oxred_C"/>
    <property type="match status" value="1"/>
</dbReference>
<evidence type="ECO:0000313" key="8">
    <source>
        <dbReference type="EMBL" id="MEE7492189.1"/>
    </source>
</evidence>
<protein>
    <submittedName>
        <fullName evidence="8">GMC family oxidoreductase</fullName>
    </submittedName>
</protein>
<keyword evidence="3 5" id="KW-0285">Flavoprotein</keyword>